<organism evidence="6 7">
    <name type="scientific">Carnegiea gigantea</name>
    <dbReference type="NCBI Taxonomy" id="171969"/>
    <lineage>
        <taxon>Eukaryota</taxon>
        <taxon>Viridiplantae</taxon>
        <taxon>Streptophyta</taxon>
        <taxon>Embryophyta</taxon>
        <taxon>Tracheophyta</taxon>
        <taxon>Spermatophyta</taxon>
        <taxon>Magnoliopsida</taxon>
        <taxon>eudicotyledons</taxon>
        <taxon>Gunneridae</taxon>
        <taxon>Pentapetalae</taxon>
        <taxon>Caryophyllales</taxon>
        <taxon>Cactineae</taxon>
        <taxon>Cactaceae</taxon>
        <taxon>Cactoideae</taxon>
        <taxon>Echinocereeae</taxon>
        <taxon>Carnegiea</taxon>
    </lineage>
</organism>
<gene>
    <name evidence="6" type="ORF">Cgig2_001242</name>
</gene>
<dbReference type="OrthoDB" id="7108654at2759"/>
<dbReference type="GO" id="GO:0019441">
    <property type="term" value="P:L-tryptophan catabolic process to kynurenine"/>
    <property type="evidence" value="ECO:0007669"/>
    <property type="project" value="InterPro"/>
</dbReference>
<dbReference type="Proteomes" id="UP001153076">
    <property type="component" value="Unassembled WGS sequence"/>
</dbReference>
<comment type="similarity">
    <text evidence="2">Belongs to the Cyclase 1 superfamily.</text>
</comment>
<evidence type="ECO:0000313" key="6">
    <source>
        <dbReference type="EMBL" id="KAJ8434049.1"/>
    </source>
</evidence>
<feature type="chain" id="PRO_5040282043" description="Kynurenine formamidase" evidence="5">
    <location>
        <begin position="22"/>
        <end position="238"/>
    </location>
</feature>
<evidence type="ECO:0000256" key="2">
    <source>
        <dbReference type="ARBA" id="ARBA00007865"/>
    </source>
</evidence>
<dbReference type="InterPro" id="IPR037175">
    <property type="entry name" value="KFase_sf"/>
</dbReference>
<protein>
    <recommendedName>
        <fullName evidence="8">Kynurenine formamidase</fullName>
    </recommendedName>
</protein>
<evidence type="ECO:0000313" key="7">
    <source>
        <dbReference type="Proteomes" id="UP001153076"/>
    </source>
</evidence>
<dbReference type="AlphaFoldDB" id="A0A9Q1K019"/>
<dbReference type="SUPFAM" id="SSF102198">
    <property type="entry name" value="Putative cyclase"/>
    <property type="match status" value="1"/>
</dbReference>
<proteinExistence type="inferred from homology"/>
<dbReference type="PANTHER" id="PTHR31118:SF12">
    <property type="entry name" value="CYCLASE-LIKE PROTEIN 2"/>
    <property type="match status" value="1"/>
</dbReference>
<evidence type="ECO:0000256" key="1">
    <source>
        <dbReference type="ARBA" id="ARBA00004498"/>
    </source>
</evidence>
<name>A0A9Q1K019_9CARY</name>
<evidence type="ECO:0000256" key="5">
    <source>
        <dbReference type="SAM" id="SignalP"/>
    </source>
</evidence>
<comment type="caution">
    <text evidence="6">The sequence shown here is derived from an EMBL/GenBank/DDBJ whole genome shotgun (WGS) entry which is preliminary data.</text>
</comment>
<feature type="compositionally biased region" description="Pro residues" evidence="4">
    <location>
        <begin position="22"/>
        <end position="34"/>
    </location>
</feature>
<comment type="subcellular location">
    <subcellularLocation>
        <location evidence="1">Secreted</location>
        <location evidence="1">Extracellular space</location>
        <location evidence="1">Extracellular matrix</location>
    </subcellularLocation>
</comment>
<keyword evidence="5" id="KW-0732">Signal</keyword>
<feature type="signal peptide" evidence="5">
    <location>
        <begin position="1"/>
        <end position="21"/>
    </location>
</feature>
<dbReference type="EMBL" id="JAKOGI010000505">
    <property type="protein sequence ID" value="KAJ8434049.1"/>
    <property type="molecule type" value="Genomic_DNA"/>
</dbReference>
<dbReference type="Gene3D" id="3.50.30.50">
    <property type="entry name" value="Putative cyclase"/>
    <property type="match status" value="1"/>
</dbReference>
<evidence type="ECO:0000256" key="4">
    <source>
        <dbReference type="SAM" id="MobiDB-lite"/>
    </source>
</evidence>
<accession>A0A9Q1K019</accession>
<feature type="region of interest" description="Disordered" evidence="4">
    <location>
        <begin position="21"/>
        <end position="48"/>
    </location>
</feature>
<dbReference type="Pfam" id="PF04199">
    <property type="entry name" value="Cyclase"/>
    <property type="match status" value="1"/>
</dbReference>
<keyword evidence="3" id="KW-0272">Extracellular matrix</keyword>
<keyword evidence="3" id="KW-0964">Secreted</keyword>
<dbReference type="GO" id="GO:0004061">
    <property type="term" value="F:arylformamidase activity"/>
    <property type="evidence" value="ECO:0007669"/>
    <property type="project" value="InterPro"/>
</dbReference>
<dbReference type="InterPro" id="IPR007325">
    <property type="entry name" value="KFase/CYL"/>
</dbReference>
<keyword evidence="7" id="KW-1185">Reference proteome</keyword>
<dbReference type="PANTHER" id="PTHR31118">
    <property type="entry name" value="CYCLASE-LIKE PROTEIN 2"/>
    <property type="match status" value="1"/>
</dbReference>
<evidence type="ECO:0008006" key="8">
    <source>
        <dbReference type="Google" id="ProtNLM"/>
    </source>
</evidence>
<reference evidence="6" key="1">
    <citation type="submission" date="2022-04" db="EMBL/GenBank/DDBJ databases">
        <title>Carnegiea gigantea Genome sequencing and assembly v2.</title>
        <authorList>
            <person name="Copetti D."/>
            <person name="Sanderson M.J."/>
            <person name="Burquez A."/>
            <person name="Wojciechowski M.F."/>
        </authorList>
    </citation>
    <scope>NUCLEOTIDE SEQUENCE</scope>
    <source>
        <strain evidence="6">SGP5-SGP5p</strain>
        <tissue evidence="6">Aerial part</tissue>
    </source>
</reference>
<sequence length="238" mass="26228">MNPIVQHLLFLLSSSIHLLSESPPPPPLPTPPPAVVNHAGSPVASPPRRETYGNGRIIDISHRFYPNMPAFDSSDVVGQLPVHTGTHVYAPGHVIDHNFDAGFTVDTLDFDVLNVLLCWLMYQGIDNNITADVMKSLHIPKGGCRVLFRTLTHDRHLMFENKFDSSYAGFMKDGIDYLSVAAYDDLICSHLVFLQDAQVILVKGLKLDDVPAGVYDVHCLPLRLLGGKGSPIRCILIK</sequence>
<evidence type="ECO:0000256" key="3">
    <source>
        <dbReference type="ARBA" id="ARBA00022530"/>
    </source>
</evidence>